<dbReference type="InterPro" id="IPR035906">
    <property type="entry name" value="MetI-like_sf"/>
</dbReference>
<gene>
    <name evidence="9" type="ORF">ACFO3S_17985</name>
</gene>
<dbReference type="PROSITE" id="PS50928">
    <property type="entry name" value="ABC_TM1"/>
    <property type="match status" value="1"/>
</dbReference>
<dbReference type="PANTHER" id="PTHR43744:SF6">
    <property type="entry name" value="ABC TRANSPORTER PERMEASE PROTEIN YESQ-RELATED"/>
    <property type="match status" value="1"/>
</dbReference>
<comment type="subcellular location">
    <subcellularLocation>
        <location evidence="1 7">Cell membrane</location>
        <topology evidence="1 7">Multi-pass membrane protein</topology>
    </subcellularLocation>
</comment>
<protein>
    <submittedName>
        <fullName evidence="9">Carbohydrate ABC transporter permease</fullName>
    </submittedName>
</protein>
<keyword evidence="2 7" id="KW-0813">Transport</keyword>
<evidence type="ECO:0000256" key="7">
    <source>
        <dbReference type="RuleBase" id="RU363032"/>
    </source>
</evidence>
<dbReference type="InterPro" id="IPR000515">
    <property type="entry name" value="MetI-like"/>
</dbReference>
<evidence type="ECO:0000313" key="9">
    <source>
        <dbReference type="EMBL" id="MFC4600142.1"/>
    </source>
</evidence>
<feature type="domain" description="ABC transmembrane type-1" evidence="8">
    <location>
        <begin position="78"/>
        <end position="271"/>
    </location>
</feature>
<dbReference type="SUPFAM" id="SSF161098">
    <property type="entry name" value="MetI-like"/>
    <property type="match status" value="1"/>
</dbReference>
<dbReference type="Proteomes" id="UP001596028">
    <property type="component" value="Unassembled WGS sequence"/>
</dbReference>
<accession>A0ABV9FHA3</accession>
<evidence type="ECO:0000256" key="3">
    <source>
        <dbReference type="ARBA" id="ARBA00022475"/>
    </source>
</evidence>
<reference evidence="10" key="1">
    <citation type="journal article" date="2019" name="Int. J. Syst. Evol. Microbiol.">
        <title>The Global Catalogue of Microorganisms (GCM) 10K type strain sequencing project: providing services to taxonomists for standard genome sequencing and annotation.</title>
        <authorList>
            <consortium name="The Broad Institute Genomics Platform"/>
            <consortium name="The Broad Institute Genome Sequencing Center for Infectious Disease"/>
            <person name="Wu L."/>
            <person name="Ma J."/>
        </authorList>
    </citation>
    <scope>NUCLEOTIDE SEQUENCE [LARGE SCALE GENOMIC DNA]</scope>
    <source>
        <strain evidence="10">CCUG 49571</strain>
    </source>
</reference>
<keyword evidence="4 7" id="KW-0812">Transmembrane</keyword>
<evidence type="ECO:0000259" key="8">
    <source>
        <dbReference type="PROSITE" id="PS50928"/>
    </source>
</evidence>
<keyword evidence="5 7" id="KW-1133">Transmembrane helix</keyword>
<comment type="similarity">
    <text evidence="7">Belongs to the binding-protein-dependent transport system permease family.</text>
</comment>
<evidence type="ECO:0000256" key="5">
    <source>
        <dbReference type="ARBA" id="ARBA00022989"/>
    </source>
</evidence>
<dbReference type="RefSeq" id="WP_378098984.1">
    <property type="nucleotide sequence ID" value="NZ_JBHSEP010000014.1"/>
</dbReference>
<feature type="transmembrane region" description="Helical" evidence="7">
    <location>
        <begin position="190"/>
        <end position="212"/>
    </location>
</feature>
<keyword evidence="10" id="KW-1185">Reference proteome</keyword>
<evidence type="ECO:0000313" key="10">
    <source>
        <dbReference type="Proteomes" id="UP001596028"/>
    </source>
</evidence>
<dbReference type="PANTHER" id="PTHR43744">
    <property type="entry name" value="ABC TRANSPORTER PERMEASE PROTEIN MG189-RELATED-RELATED"/>
    <property type="match status" value="1"/>
</dbReference>
<comment type="caution">
    <text evidence="9">The sequence shown here is derived from an EMBL/GenBank/DDBJ whole genome shotgun (WGS) entry which is preliminary data.</text>
</comment>
<feature type="transmembrane region" description="Helical" evidence="7">
    <location>
        <begin position="253"/>
        <end position="271"/>
    </location>
</feature>
<feature type="transmembrane region" description="Helical" evidence="7">
    <location>
        <begin position="113"/>
        <end position="137"/>
    </location>
</feature>
<evidence type="ECO:0000256" key="6">
    <source>
        <dbReference type="ARBA" id="ARBA00023136"/>
    </source>
</evidence>
<sequence>MNGQGIALKKNVQNVVRHAGLIAIGLFMVYPLIWLLLATFKTNPDLFGSVGLWPERFVWDSYSRGWHSTGQYTYATFFANTFLLVLPTVLFTVVSSVAVGYGFARFNFPLKKLLFALMISTLMLPQTVILIPRYLIFRNLDWIDSYLPFIVPAIFGCFPFFIFMMVQFMRGLPRELDESAVMDGCSPPVILFRILLPLCVPAIVSATLFQFIWTWNDFFNQLVFINSVSKYPISLALRMAIDSTGGSMEWNQLLAMAILSIVPMVVVFFLAQRYFVEGIATTGIKG</sequence>
<name>A0ABV9FHA3_9BACL</name>
<dbReference type="CDD" id="cd06261">
    <property type="entry name" value="TM_PBP2"/>
    <property type="match status" value="1"/>
</dbReference>
<dbReference type="Pfam" id="PF00528">
    <property type="entry name" value="BPD_transp_1"/>
    <property type="match status" value="1"/>
</dbReference>
<evidence type="ECO:0000256" key="2">
    <source>
        <dbReference type="ARBA" id="ARBA00022448"/>
    </source>
</evidence>
<proteinExistence type="inferred from homology"/>
<evidence type="ECO:0000256" key="4">
    <source>
        <dbReference type="ARBA" id="ARBA00022692"/>
    </source>
</evidence>
<keyword evidence="6 7" id="KW-0472">Membrane</keyword>
<evidence type="ECO:0000256" key="1">
    <source>
        <dbReference type="ARBA" id="ARBA00004651"/>
    </source>
</evidence>
<feature type="transmembrane region" description="Helical" evidence="7">
    <location>
        <begin position="149"/>
        <end position="169"/>
    </location>
</feature>
<keyword evidence="3" id="KW-1003">Cell membrane</keyword>
<feature type="transmembrane region" description="Helical" evidence="7">
    <location>
        <begin position="21"/>
        <end position="40"/>
    </location>
</feature>
<dbReference type="Gene3D" id="1.10.3720.10">
    <property type="entry name" value="MetI-like"/>
    <property type="match status" value="1"/>
</dbReference>
<organism evidence="9 10">
    <name type="scientific">Cohnella hongkongensis</name>
    <dbReference type="NCBI Taxonomy" id="178337"/>
    <lineage>
        <taxon>Bacteria</taxon>
        <taxon>Bacillati</taxon>
        <taxon>Bacillota</taxon>
        <taxon>Bacilli</taxon>
        <taxon>Bacillales</taxon>
        <taxon>Paenibacillaceae</taxon>
        <taxon>Cohnella</taxon>
    </lineage>
</organism>
<feature type="transmembrane region" description="Helical" evidence="7">
    <location>
        <begin position="77"/>
        <end position="101"/>
    </location>
</feature>
<dbReference type="EMBL" id="JBHSEP010000014">
    <property type="protein sequence ID" value="MFC4600142.1"/>
    <property type="molecule type" value="Genomic_DNA"/>
</dbReference>